<organism evidence="1 2">
    <name type="scientific">Podospora fimiseda</name>
    <dbReference type="NCBI Taxonomy" id="252190"/>
    <lineage>
        <taxon>Eukaryota</taxon>
        <taxon>Fungi</taxon>
        <taxon>Dikarya</taxon>
        <taxon>Ascomycota</taxon>
        <taxon>Pezizomycotina</taxon>
        <taxon>Sordariomycetes</taxon>
        <taxon>Sordariomycetidae</taxon>
        <taxon>Sordariales</taxon>
        <taxon>Podosporaceae</taxon>
        <taxon>Podospora</taxon>
    </lineage>
</organism>
<proteinExistence type="predicted"/>
<evidence type="ECO:0000313" key="1">
    <source>
        <dbReference type="EMBL" id="KAK4229703.1"/>
    </source>
</evidence>
<keyword evidence="2" id="KW-1185">Reference proteome</keyword>
<reference evidence="1" key="2">
    <citation type="submission" date="2023-05" db="EMBL/GenBank/DDBJ databases">
        <authorList>
            <consortium name="Lawrence Berkeley National Laboratory"/>
            <person name="Steindorff A."/>
            <person name="Hensen N."/>
            <person name="Bonometti L."/>
            <person name="Westerberg I."/>
            <person name="Brannstrom I.O."/>
            <person name="Guillou S."/>
            <person name="Cros-Aarteil S."/>
            <person name="Calhoun S."/>
            <person name="Haridas S."/>
            <person name="Kuo A."/>
            <person name="Mondo S."/>
            <person name="Pangilinan J."/>
            <person name="Riley R."/>
            <person name="Labutti K."/>
            <person name="Andreopoulos B."/>
            <person name="Lipzen A."/>
            <person name="Chen C."/>
            <person name="Yanf M."/>
            <person name="Daum C."/>
            <person name="Ng V."/>
            <person name="Clum A."/>
            <person name="Ohm R."/>
            <person name="Martin F."/>
            <person name="Silar P."/>
            <person name="Natvig D."/>
            <person name="Lalanne C."/>
            <person name="Gautier V."/>
            <person name="Ament-Velasquez S.L."/>
            <person name="Kruys A."/>
            <person name="Hutchinson M.I."/>
            <person name="Powell A.J."/>
            <person name="Barry K."/>
            <person name="Miller A.N."/>
            <person name="Grigoriev I.V."/>
            <person name="Debuchy R."/>
            <person name="Gladieux P."/>
            <person name="Thoren M.H."/>
            <person name="Johannesson H."/>
        </authorList>
    </citation>
    <scope>NUCLEOTIDE SEQUENCE</scope>
    <source>
        <strain evidence="1">CBS 990.96</strain>
    </source>
</reference>
<dbReference type="AlphaFoldDB" id="A0AAN7BVE3"/>
<name>A0AAN7BVE3_9PEZI</name>
<dbReference type="Proteomes" id="UP001301958">
    <property type="component" value="Unassembled WGS sequence"/>
</dbReference>
<evidence type="ECO:0000313" key="2">
    <source>
        <dbReference type="Proteomes" id="UP001301958"/>
    </source>
</evidence>
<accession>A0AAN7BVE3</accession>
<comment type="caution">
    <text evidence="1">The sequence shown here is derived from an EMBL/GenBank/DDBJ whole genome shotgun (WGS) entry which is preliminary data.</text>
</comment>
<gene>
    <name evidence="1" type="ORF">QBC38DRAFT_83812</name>
</gene>
<dbReference type="EMBL" id="MU865305">
    <property type="protein sequence ID" value="KAK4229703.1"/>
    <property type="molecule type" value="Genomic_DNA"/>
</dbReference>
<reference evidence="1" key="1">
    <citation type="journal article" date="2023" name="Mol. Phylogenet. Evol.">
        <title>Genome-scale phylogeny and comparative genomics of the fungal order Sordariales.</title>
        <authorList>
            <person name="Hensen N."/>
            <person name="Bonometti L."/>
            <person name="Westerberg I."/>
            <person name="Brannstrom I.O."/>
            <person name="Guillou S."/>
            <person name="Cros-Aarteil S."/>
            <person name="Calhoun S."/>
            <person name="Haridas S."/>
            <person name="Kuo A."/>
            <person name="Mondo S."/>
            <person name="Pangilinan J."/>
            <person name="Riley R."/>
            <person name="LaButti K."/>
            <person name="Andreopoulos B."/>
            <person name="Lipzen A."/>
            <person name="Chen C."/>
            <person name="Yan M."/>
            <person name="Daum C."/>
            <person name="Ng V."/>
            <person name="Clum A."/>
            <person name="Steindorff A."/>
            <person name="Ohm R.A."/>
            <person name="Martin F."/>
            <person name="Silar P."/>
            <person name="Natvig D.O."/>
            <person name="Lalanne C."/>
            <person name="Gautier V."/>
            <person name="Ament-Velasquez S.L."/>
            <person name="Kruys A."/>
            <person name="Hutchinson M.I."/>
            <person name="Powell A.J."/>
            <person name="Barry K."/>
            <person name="Miller A.N."/>
            <person name="Grigoriev I.V."/>
            <person name="Debuchy R."/>
            <person name="Gladieux P."/>
            <person name="Hiltunen Thoren M."/>
            <person name="Johannesson H."/>
        </authorList>
    </citation>
    <scope>NUCLEOTIDE SEQUENCE</scope>
    <source>
        <strain evidence="1">CBS 990.96</strain>
    </source>
</reference>
<protein>
    <submittedName>
        <fullName evidence="1">Uncharacterized protein</fullName>
    </submittedName>
</protein>
<sequence length="328" mass="37694">MATLQYADEDHRTHPVEKFNKFYRFFDLPRELRDQILEEICLFPNGVVVHYQDLVVSPADVPAEILVRQYMSHEEEKNSQEDEEGDLAIVEAGPPLDLFLCGCEEIHQSAMEIYYGRNTFHLDLRRLVKVGSRTHSLGRRLSQSQRFLMSPGKGRIMIRSLDIYCRRFSAIGLVIPSLKEMVLGASLRKLQFRILEVARKRSRVWEQFRTASMWTRTELTSTPVFKELVELLADPDLKSPRLKVGKDAHHWAWCPYHEEGKTEKQEYSVRPAGVEERIISACAPSYTTDGRLSSNDWLDIDLSKLLKACGGDAAEFKVVKVDADQGTY</sequence>